<dbReference type="EMBL" id="CVRS01000069">
    <property type="protein sequence ID" value="CRL37805.1"/>
    <property type="molecule type" value="Genomic_DNA"/>
</dbReference>
<dbReference type="Proteomes" id="UP000049828">
    <property type="component" value="Unassembled WGS sequence"/>
</dbReference>
<protein>
    <recommendedName>
        <fullName evidence="4">ABC-2 family transporter protein</fullName>
    </recommendedName>
</protein>
<feature type="transmembrane region" description="Helical" evidence="1">
    <location>
        <begin position="224"/>
        <end position="248"/>
    </location>
</feature>
<gene>
    <name evidence="2" type="ORF">RIL183_20981</name>
</gene>
<sequence length="264" mass="30433">MKSYLKMDFYRMLTSKYFGIGILGVVGVYGLSLMQLKSQDVYLLNYYIKFYSTYMLLLIFGAVAYSNAMMEDLEYKNYYLQIQKGSFRKYIWSKVITAFISAVIVMVLGTSIFCLMAHFKMPLLCPGNDMLEYLAEGDYLSQLITPETIFWYLIADAAMTGLMAGIFSVFAMWLSLFVKNQMFTVMVPIVGFYFFVNYFTRIFGENDYFKLNVIYISNGKIFEKSFSCFCYALFVAVAIAAITGKLIYSKMQNDIWGDRNVGSK</sequence>
<keyword evidence="1" id="KW-1133">Transmembrane helix</keyword>
<keyword evidence="1" id="KW-0812">Transmembrane</keyword>
<evidence type="ECO:0000256" key="1">
    <source>
        <dbReference type="SAM" id="Phobius"/>
    </source>
</evidence>
<name>A0A0M6WL68_9FIRM</name>
<evidence type="ECO:0000313" key="3">
    <source>
        <dbReference type="Proteomes" id="UP000049828"/>
    </source>
</evidence>
<proteinExistence type="predicted"/>
<feature type="transmembrane region" description="Helical" evidence="1">
    <location>
        <begin position="51"/>
        <end position="70"/>
    </location>
</feature>
<evidence type="ECO:0000313" key="2">
    <source>
        <dbReference type="EMBL" id="CRL37805.1"/>
    </source>
</evidence>
<reference evidence="3" key="1">
    <citation type="submission" date="2015-05" db="EMBL/GenBank/DDBJ databases">
        <authorList>
            <consortium name="Pathogen Informatics"/>
        </authorList>
    </citation>
    <scope>NUCLEOTIDE SEQUENCE [LARGE SCALE GENOMIC DNA]</scope>
    <source>
        <strain evidence="3">L1-83</strain>
    </source>
</reference>
<organism evidence="2 3">
    <name type="scientific">Roseburia inulinivorans</name>
    <dbReference type="NCBI Taxonomy" id="360807"/>
    <lineage>
        <taxon>Bacteria</taxon>
        <taxon>Bacillati</taxon>
        <taxon>Bacillota</taxon>
        <taxon>Clostridia</taxon>
        <taxon>Lachnospirales</taxon>
        <taxon>Lachnospiraceae</taxon>
        <taxon>Roseburia</taxon>
    </lineage>
</organism>
<feature type="transmembrane region" description="Helical" evidence="1">
    <location>
        <begin position="12"/>
        <end position="31"/>
    </location>
</feature>
<feature type="transmembrane region" description="Helical" evidence="1">
    <location>
        <begin position="91"/>
        <end position="119"/>
    </location>
</feature>
<dbReference type="STRING" id="360807.ERS852392_02809"/>
<dbReference type="AlphaFoldDB" id="A0A0M6WL68"/>
<accession>A0A0M6WL68</accession>
<dbReference type="RefSeq" id="WP_055039636.1">
    <property type="nucleotide sequence ID" value="NZ_CVRS01000069.1"/>
</dbReference>
<feature type="transmembrane region" description="Helical" evidence="1">
    <location>
        <begin position="183"/>
        <end position="204"/>
    </location>
</feature>
<keyword evidence="3" id="KW-1185">Reference proteome</keyword>
<feature type="transmembrane region" description="Helical" evidence="1">
    <location>
        <begin position="149"/>
        <end position="176"/>
    </location>
</feature>
<keyword evidence="1" id="KW-0472">Membrane</keyword>
<evidence type="ECO:0008006" key="4">
    <source>
        <dbReference type="Google" id="ProtNLM"/>
    </source>
</evidence>